<evidence type="ECO:0000256" key="4">
    <source>
        <dbReference type="ARBA" id="ARBA00034121"/>
    </source>
</evidence>
<proteinExistence type="inferred from homology"/>
<dbReference type="InterPro" id="IPR012674">
    <property type="entry name" value="Calycin"/>
</dbReference>
<dbReference type="AlphaFoldDB" id="A0A224Y017"/>
<keyword evidence="2" id="KW-0964">Secreted</keyword>
<evidence type="ECO:0000256" key="5">
    <source>
        <dbReference type="SAM" id="SignalP"/>
    </source>
</evidence>
<comment type="similarity">
    <text evidence="4">Belongs to the calycin superfamily. Triabin family.</text>
</comment>
<organism evidence="6">
    <name type="scientific">Panstrongylus lignarius</name>
    <dbReference type="NCBI Taxonomy" id="156445"/>
    <lineage>
        <taxon>Eukaryota</taxon>
        <taxon>Metazoa</taxon>
        <taxon>Ecdysozoa</taxon>
        <taxon>Arthropoda</taxon>
        <taxon>Hexapoda</taxon>
        <taxon>Insecta</taxon>
        <taxon>Pterygota</taxon>
        <taxon>Neoptera</taxon>
        <taxon>Paraneoptera</taxon>
        <taxon>Hemiptera</taxon>
        <taxon>Heteroptera</taxon>
        <taxon>Panheteroptera</taxon>
        <taxon>Cimicomorpha</taxon>
        <taxon>Reduviidae</taxon>
        <taxon>Triatominae</taxon>
        <taxon>Panstrongylus</taxon>
    </lineage>
</organism>
<evidence type="ECO:0000313" key="6">
    <source>
        <dbReference type="EMBL" id="JAW13701.1"/>
    </source>
</evidence>
<keyword evidence="3 5" id="KW-0732">Signal</keyword>
<sequence>MKMLIALTIFGILTYAIIQVSSANKICHRDAIENFDLEKYLKMKLVYVTHKQRSINRHFCQVMNITKHSNGTIVNISGGYKLISGTTHYSKMYCSADKENVGQGKFSYNCHFLVDSQNRPPNCIINTTVIDTDYQNYVILYGCSKTRNICHRKYVGTADEFKW</sequence>
<dbReference type="EMBL" id="GFTR01002725">
    <property type="protein sequence ID" value="JAW13701.1"/>
    <property type="molecule type" value="Transcribed_RNA"/>
</dbReference>
<feature type="chain" id="PRO_5012058788" evidence="5">
    <location>
        <begin position="24"/>
        <end position="163"/>
    </location>
</feature>
<accession>A0A224Y017</accession>
<evidence type="ECO:0000256" key="2">
    <source>
        <dbReference type="ARBA" id="ARBA00022525"/>
    </source>
</evidence>
<dbReference type="Pfam" id="PF03973">
    <property type="entry name" value="Triabin"/>
    <property type="match status" value="1"/>
</dbReference>
<reference evidence="6" key="1">
    <citation type="journal article" date="2018" name="PLoS Negl. Trop. Dis.">
        <title>An insight into the salivary gland and fat body transcriptome of Panstrongylus lignarius (Hemiptera: Heteroptera), the main vector of Chagas disease in Peru.</title>
        <authorList>
            <person name="Nevoa J.C."/>
            <person name="Mendes M.T."/>
            <person name="da Silva M.V."/>
            <person name="Soares S.C."/>
            <person name="Oliveira C.J.F."/>
            <person name="Ribeiro J.M.C."/>
        </authorList>
    </citation>
    <scope>NUCLEOTIDE SEQUENCE</scope>
</reference>
<feature type="signal peptide" evidence="5">
    <location>
        <begin position="1"/>
        <end position="23"/>
    </location>
</feature>
<evidence type="ECO:0000256" key="3">
    <source>
        <dbReference type="ARBA" id="ARBA00022729"/>
    </source>
</evidence>
<dbReference type="GO" id="GO:0005576">
    <property type="term" value="C:extracellular region"/>
    <property type="evidence" value="ECO:0007669"/>
    <property type="project" value="UniProtKB-SubCell"/>
</dbReference>
<name>A0A224Y017_9HEMI</name>
<dbReference type="InterPro" id="IPR005657">
    <property type="entry name" value="Triabi/Procalin"/>
</dbReference>
<dbReference type="SUPFAM" id="SSF50814">
    <property type="entry name" value="Lipocalins"/>
    <property type="match status" value="1"/>
</dbReference>
<comment type="subcellular location">
    <subcellularLocation>
        <location evidence="1">Secreted</location>
    </subcellularLocation>
</comment>
<evidence type="ECO:0000256" key="1">
    <source>
        <dbReference type="ARBA" id="ARBA00004613"/>
    </source>
</evidence>
<protein>
    <submittedName>
        <fullName evidence="6">Putative pallidipin-like salivary lipocalin</fullName>
    </submittedName>
</protein>
<dbReference type="Gene3D" id="2.40.128.20">
    <property type="match status" value="1"/>
</dbReference>
<dbReference type="GO" id="GO:0030682">
    <property type="term" value="P:symbiont-mediated perturbation of host defenses"/>
    <property type="evidence" value="ECO:0007669"/>
    <property type="project" value="InterPro"/>
</dbReference>